<keyword evidence="2 5" id="KW-0436">Ligase</keyword>
<dbReference type="Gene3D" id="3.40.50.980">
    <property type="match status" value="2"/>
</dbReference>
<sequence>MVLDGQVRWPEHLVADYVAKGYWRGVALGSLPWRWADARGHRTALVDGDSRLGYDDLARRVDALAANLLSIGLRPADTVLVQLHNCWEFVVTVFAAARIGVVPVLALPGYRERELAHIARHAAVSAAVVPTTWRGFDHQRLALDVAAGLDRPCRVLAVGAGVSPDATALRPLLHVDEEPAALRARLDALAPPSGDVALLLMSGGTTGPPKLIARTHDDYEYNARRSGELSGLGPDSVYLVSLPAGHNFPLGSPGLLGALLAGGTVVMLPSPEPEAAFAAIARERVTITSVVPAVAHRWLEHHRPDRHDLSSLRVVQVGGARLAPDVARRLPRLGCAVQQVFGMAEGLLNFTRLDDPPDVVAETQGRPMCPDDEVRIVDEAGDDVPFGRPGELLTRGPYTPRGYFRGGRHDVDSFTPDGWYRTGDVVRWHPSGNLVVTGRVKDLINRAGEKISAQELEDVLYSLPWVARAAVVGVPDAELGERVCACVVPGPGPVPDLAEVRAEFAARGVAVFKLPEQLRVFDALPLTDIGKPDKKKLRALLAANTDGHR</sequence>
<reference evidence="5 6" key="1">
    <citation type="submission" date="2018-10" db="EMBL/GenBank/DDBJ databases">
        <title>Sequencing the genomes of 1000 actinobacteria strains.</title>
        <authorList>
            <person name="Klenk H.-P."/>
        </authorList>
    </citation>
    <scope>NUCLEOTIDE SEQUENCE [LARGE SCALE GENOMIC DNA]</scope>
    <source>
        <strain evidence="5 6">DSM 43800</strain>
    </source>
</reference>
<comment type="similarity">
    <text evidence="1">Belongs to the ATP-dependent AMP-binding enzyme family.</text>
</comment>
<dbReference type="Gene3D" id="2.30.38.10">
    <property type="entry name" value="Luciferase, Domain 3"/>
    <property type="match status" value="1"/>
</dbReference>
<name>A0A495W0Q5_9PSEU</name>
<dbReference type="PANTHER" id="PTHR43201">
    <property type="entry name" value="ACYL-COA SYNTHETASE"/>
    <property type="match status" value="1"/>
</dbReference>
<organism evidence="5 6">
    <name type="scientific">Saccharothrix australiensis</name>
    <dbReference type="NCBI Taxonomy" id="2072"/>
    <lineage>
        <taxon>Bacteria</taxon>
        <taxon>Bacillati</taxon>
        <taxon>Actinomycetota</taxon>
        <taxon>Actinomycetes</taxon>
        <taxon>Pseudonocardiales</taxon>
        <taxon>Pseudonocardiaceae</taxon>
        <taxon>Saccharothrix</taxon>
    </lineage>
</organism>
<dbReference type="Pfam" id="PF00501">
    <property type="entry name" value="AMP-binding"/>
    <property type="match status" value="1"/>
</dbReference>
<dbReference type="AlphaFoldDB" id="A0A495W0Q5"/>
<feature type="domain" description="AMP-binding enzyme C-terminal" evidence="4">
    <location>
        <begin position="455"/>
        <end position="531"/>
    </location>
</feature>
<dbReference type="InterPro" id="IPR045851">
    <property type="entry name" value="AMP-bd_C_sf"/>
</dbReference>
<evidence type="ECO:0000256" key="2">
    <source>
        <dbReference type="ARBA" id="ARBA00022598"/>
    </source>
</evidence>
<dbReference type="EMBL" id="RBXO01000001">
    <property type="protein sequence ID" value="RKT54275.1"/>
    <property type="molecule type" value="Genomic_DNA"/>
</dbReference>
<dbReference type="InterPro" id="IPR020845">
    <property type="entry name" value="AMP-binding_CS"/>
</dbReference>
<dbReference type="SUPFAM" id="SSF56801">
    <property type="entry name" value="Acetyl-CoA synthetase-like"/>
    <property type="match status" value="1"/>
</dbReference>
<keyword evidence="6" id="KW-1185">Reference proteome</keyword>
<dbReference type="GO" id="GO:0006631">
    <property type="term" value="P:fatty acid metabolic process"/>
    <property type="evidence" value="ECO:0007669"/>
    <property type="project" value="TreeGrafter"/>
</dbReference>
<evidence type="ECO:0000313" key="5">
    <source>
        <dbReference type="EMBL" id="RKT54275.1"/>
    </source>
</evidence>
<evidence type="ECO:0000256" key="1">
    <source>
        <dbReference type="ARBA" id="ARBA00006432"/>
    </source>
</evidence>
<accession>A0A495W0Q5</accession>
<dbReference type="Gene3D" id="3.30.300.30">
    <property type="match status" value="1"/>
</dbReference>
<evidence type="ECO:0000259" key="3">
    <source>
        <dbReference type="Pfam" id="PF00501"/>
    </source>
</evidence>
<gene>
    <name evidence="5" type="ORF">C8E97_2891</name>
</gene>
<dbReference type="RefSeq" id="WP_121005796.1">
    <property type="nucleotide sequence ID" value="NZ_RBXO01000001.1"/>
</dbReference>
<dbReference type="InterPro" id="IPR000873">
    <property type="entry name" value="AMP-dep_synth/lig_dom"/>
</dbReference>
<evidence type="ECO:0000259" key="4">
    <source>
        <dbReference type="Pfam" id="PF13193"/>
    </source>
</evidence>
<proteinExistence type="inferred from homology"/>
<dbReference type="Pfam" id="PF13193">
    <property type="entry name" value="AMP-binding_C"/>
    <property type="match status" value="1"/>
</dbReference>
<dbReference type="FunFam" id="2.30.38.10:FF:000003">
    <property type="entry name" value="Vibriobactin-specific 2,3-dihydroxybenzoate-AMP ligase"/>
    <property type="match status" value="1"/>
</dbReference>
<dbReference type="PROSITE" id="PS00455">
    <property type="entry name" value="AMP_BINDING"/>
    <property type="match status" value="1"/>
</dbReference>
<feature type="domain" description="AMP-dependent synthetase/ligase" evidence="3">
    <location>
        <begin position="34"/>
        <end position="404"/>
    </location>
</feature>
<comment type="caution">
    <text evidence="5">The sequence shown here is derived from an EMBL/GenBank/DDBJ whole genome shotgun (WGS) entry which is preliminary data.</text>
</comment>
<dbReference type="PANTHER" id="PTHR43201:SF5">
    <property type="entry name" value="MEDIUM-CHAIN ACYL-COA LIGASE ACSF2, MITOCHONDRIAL"/>
    <property type="match status" value="1"/>
</dbReference>
<dbReference type="GO" id="GO:0031956">
    <property type="term" value="F:medium-chain fatty acid-CoA ligase activity"/>
    <property type="evidence" value="ECO:0007669"/>
    <property type="project" value="TreeGrafter"/>
</dbReference>
<dbReference type="OrthoDB" id="9803968at2"/>
<dbReference type="InterPro" id="IPR025110">
    <property type="entry name" value="AMP-bd_C"/>
</dbReference>
<dbReference type="Proteomes" id="UP000282084">
    <property type="component" value="Unassembled WGS sequence"/>
</dbReference>
<protein>
    <submittedName>
        <fullName evidence="5">2,3-dihydroxybenzoate-AMP ligase</fullName>
    </submittedName>
</protein>
<evidence type="ECO:0000313" key="6">
    <source>
        <dbReference type="Proteomes" id="UP000282084"/>
    </source>
</evidence>